<dbReference type="AlphaFoldDB" id="A0A553P792"/>
<dbReference type="Proteomes" id="UP000318571">
    <property type="component" value="Chromosome 3"/>
</dbReference>
<protein>
    <submittedName>
        <fullName evidence="1">Uncharacterized protein</fullName>
    </submittedName>
</protein>
<reference evidence="1 2" key="1">
    <citation type="journal article" date="2018" name="Nat. Ecol. Evol.">
        <title>Genomic signatures of mitonuclear coevolution across populations of Tigriopus californicus.</title>
        <authorList>
            <person name="Barreto F.S."/>
            <person name="Watson E.T."/>
            <person name="Lima T.G."/>
            <person name="Willett C.S."/>
            <person name="Edmands S."/>
            <person name="Li W."/>
            <person name="Burton R.S."/>
        </authorList>
    </citation>
    <scope>NUCLEOTIDE SEQUENCE [LARGE SCALE GENOMIC DNA]</scope>
    <source>
        <strain evidence="1 2">San Diego</strain>
    </source>
</reference>
<name>A0A553P792_TIGCA</name>
<gene>
    <name evidence="1" type="ORF">TCAL_10591</name>
</gene>
<dbReference type="STRING" id="6832.A0A553P792"/>
<proteinExistence type="predicted"/>
<sequence length="258" mass="28097">MEDAFEEAMGDGRELEHRRLRSVKEHLLRLAMLKDDHAILTTSRVVFVILILFLESITVDSSGYIPNNEIYGSFPMDISLGDNEIQDEIELAKRGWNNFNAGYGKRGWNNFNGGSAKRAAGLDGSHELSNDILAHELGSNYGKRAWNSGFAGGMGKRAWNSGFQGGMGKRAWNSGFVGGIGKRYSPLSIDDKSSIIDFNKRAWNSGFAGGLGKRAWNSGFAGGMGKREWNSGFSGSLGKRALETFQDAGEGGEQGLQS</sequence>
<accession>A0A553P792</accession>
<dbReference type="EMBL" id="VCGU01000007">
    <property type="protein sequence ID" value="TRY73549.1"/>
    <property type="molecule type" value="Genomic_DNA"/>
</dbReference>
<comment type="caution">
    <text evidence="1">The sequence shown here is derived from an EMBL/GenBank/DDBJ whole genome shotgun (WGS) entry which is preliminary data.</text>
</comment>
<evidence type="ECO:0000313" key="1">
    <source>
        <dbReference type="EMBL" id="TRY73549.1"/>
    </source>
</evidence>
<evidence type="ECO:0000313" key="2">
    <source>
        <dbReference type="Proteomes" id="UP000318571"/>
    </source>
</evidence>
<organism evidence="1 2">
    <name type="scientific">Tigriopus californicus</name>
    <name type="common">Marine copepod</name>
    <dbReference type="NCBI Taxonomy" id="6832"/>
    <lineage>
        <taxon>Eukaryota</taxon>
        <taxon>Metazoa</taxon>
        <taxon>Ecdysozoa</taxon>
        <taxon>Arthropoda</taxon>
        <taxon>Crustacea</taxon>
        <taxon>Multicrustacea</taxon>
        <taxon>Hexanauplia</taxon>
        <taxon>Copepoda</taxon>
        <taxon>Harpacticoida</taxon>
        <taxon>Harpacticidae</taxon>
        <taxon>Tigriopus</taxon>
    </lineage>
</organism>
<keyword evidence="2" id="KW-1185">Reference proteome</keyword>